<keyword evidence="1" id="KW-1133">Transmembrane helix</keyword>
<dbReference type="EMBL" id="CAADFN010000058">
    <property type="protein sequence ID" value="VFK19467.1"/>
    <property type="molecule type" value="Genomic_DNA"/>
</dbReference>
<feature type="transmembrane region" description="Helical" evidence="1">
    <location>
        <begin position="125"/>
        <end position="154"/>
    </location>
</feature>
<organism evidence="2">
    <name type="scientific">Candidatus Kentrum sp. LFY</name>
    <dbReference type="NCBI Taxonomy" id="2126342"/>
    <lineage>
        <taxon>Bacteria</taxon>
        <taxon>Pseudomonadati</taxon>
        <taxon>Pseudomonadota</taxon>
        <taxon>Gammaproteobacteria</taxon>
        <taxon>Candidatus Kentrum</taxon>
    </lineage>
</organism>
<sequence>MQIHSSITKDKKAVPLARNPPNSKDWISRFEQTHEIRGEFFEVLSSRSDKCFLLYENGKLIIERQNRIIAEDLCIESVQGVDNIHFVCGRYFKSDEPLPRAFPRIFRSKTRQTISWLEEFSPGKAIILSLVLLGFVFLYRAIFFTVGETIALVFPGHWERKIGENSYQGLRRVALSESSLTTRRQDHLRNRAKEMAEGAKLARRPRIFFITPICWARMPLPFPGDPLS</sequence>
<evidence type="ECO:0000256" key="1">
    <source>
        <dbReference type="SAM" id="Phobius"/>
    </source>
</evidence>
<accession>A0A450WQZ5</accession>
<evidence type="ECO:0000313" key="2">
    <source>
        <dbReference type="EMBL" id="VFK19467.1"/>
    </source>
</evidence>
<keyword evidence="1" id="KW-0812">Transmembrane</keyword>
<name>A0A450WQZ5_9GAMM</name>
<reference evidence="2" key="1">
    <citation type="submission" date="2019-02" db="EMBL/GenBank/DDBJ databases">
        <authorList>
            <person name="Gruber-Vodicka R. H."/>
            <person name="Seah K. B. B."/>
        </authorList>
    </citation>
    <scope>NUCLEOTIDE SEQUENCE</scope>
    <source>
        <strain evidence="2">BECK_BY7</strain>
    </source>
</reference>
<dbReference type="AlphaFoldDB" id="A0A450WQZ5"/>
<protein>
    <submittedName>
        <fullName evidence="2">Uncharacterized protein</fullName>
    </submittedName>
</protein>
<gene>
    <name evidence="2" type="ORF">BECKLFY1418C_GA0070996_10589</name>
</gene>
<proteinExistence type="predicted"/>
<keyword evidence="1" id="KW-0472">Membrane</keyword>